<dbReference type="SUPFAM" id="SSF51735">
    <property type="entry name" value="NAD(P)-binding Rossmann-fold domains"/>
    <property type="match status" value="1"/>
</dbReference>
<dbReference type="EMBL" id="UYWY01026534">
    <property type="protein sequence ID" value="VDM50515.1"/>
    <property type="molecule type" value="Genomic_DNA"/>
</dbReference>
<dbReference type="InterPro" id="IPR036291">
    <property type="entry name" value="NAD(P)-bd_dom_sf"/>
</dbReference>
<evidence type="ECO:0000313" key="1">
    <source>
        <dbReference type="EMBL" id="VDM50515.1"/>
    </source>
</evidence>
<protein>
    <submittedName>
        <fullName evidence="3">NAD(P)-binding protein</fullName>
    </submittedName>
</protein>
<dbReference type="PANTHER" id="PTHR44147:SF2">
    <property type="entry name" value="DEHYDROGENASE_REDUCTASE SDR FAMILY MEMBER 1"/>
    <property type="match status" value="1"/>
</dbReference>
<reference evidence="3" key="1">
    <citation type="submission" date="2016-06" db="UniProtKB">
        <authorList>
            <consortium name="WormBaseParasite"/>
        </authorList>
    </citation>
    <scope>IDENTIFICATION</scope>
</reference>
<keyword evidence="2" id="KW-1185">Reference proteome</keyword>
<accession>A0A183VEM4</accession>
<proteinExistence type="predicted"/>
<organism evidence="2 3">
    <name type="scientific">Toxocara canis</name>
    <name type="common">Canine roundworm</name>
    <dbReference type="NCBI Taxonomy" id="6265"/>
    <lineage>
        <taxon>Eukaryota</taxon>
        <taxon>Metazoa</taxon>
        <taxon>Ecdysozoa</taxon>
        <taxon>Nematoda</taxon>
        <taxon>Chromadorea</taxon>
        <taxon>Rhabditida</taxon>
        <taxon>Spirurina</taxon>
        <taxon>Ascaridomorpha</taxon>
        <taxon>Ascaridoidea</taxon>
        <taxon>Toxocaridae</taxon>
        <taxon>Toxocara</taxon>
    </lineage>
</organism>
<sequence length="143" mass="15844">MLHGTQAFFTGIGRGIALQLGEAGATVYITGRQPKLSLQAEHSEFPTLEKTADEITKRGGKGIAVYVDHSDMGQVEKLFARLKTETDGQLDILVNNAYSAVQVNTSAALFHFHPLYFSVTLGERNCLLRGARKFFPFVRFSRH</sequence>
<evidence type="ECO:0000313" key="2">
    <source>
        <dbReference type="Proteomes" id="UP000050794"/>
    </source>
</evidence>
<name>A0A183VEM4_TOXCA</name>
<evidence type="ECO:0000313" key="3">
    <source>
        <dbReference type="WBParaSite" id="TCNE_0001919801-mRNA-1"/>
    </source>
</evidence>
<dbReference type="PANTHER" id="PTHR44147">
    <property type="entry name" value="DEHYDROGENASE/REDUCTASE SDR FAMILY MEMBER 1"/>
    <property type="match status" value="1"/>
</dbReference>
<dbReference type="Pfam" id="PF00106">
    <property type="entry name" value="adh_short"/>
    <property type="match status" value="1"/>
</dbReference>
<reference evidence="1 2" key="2">
    <citation type="submission" date="2018-11" db="EMBL/GenBank/DDBJ databases">
        <authorList>
            <consortium name="Pathogen Informatics"/>
        </authorList>
    </citation>
    <scope>NUCLEOTIDE SEQUENCE [LARGE SCALE GENOMIC DNA]</scope>
</reference>
<dbReference type="WBParaSite" id="TCNE_0001919801-mRNA-1">
    <property type="protein sequence ID" value="TCNE_0001919801-mRNA-1"/>
    <property type="gene ID" value="TCNE_0001919801"/>
</dbReference>
<dbReference type="Gene3D" id="3.40.50.720">
    <property type="entry name" value="NAD(P)-binding Rossmann-like Domain"/>
    <property type="match status" value="1"/>
</dbReference>
<gene>
    <name evidence="1" type="ORF">TCNE_LOCUS19194</name>
</gene>
<dbReference type="AlphaFoldDB" id="A0A183VEM4"/>
<dbReference type="InterPro" id="IPR002347">
    <property type="entry name" value="SDR_fam"/>
</dbReference>
<dbReference type="Proteomes" id="UP000050794">
    <property type="component" value="Unassembled WGS sequence"/>
</dbReference>